<keyword evidence="3" id="KW-0233">DNA recombination</keyword>
<proteinExistence type="predicted"/>
<organism evidence="5 7">
    <name type="scientific">Aphis gossypii</name>
    <name type="common">Cotton aphid</name>
    <dbReference type="NCBI Taxonomy" id="80765"/>
    <lineage>
        <taxon>Eukaryota</taxon>
        <taxon>Metazoa</taxon>
        <taxon>Ecdysozoa</taxon>
        <taxon>Arthropoda</taxon>
        <taxon>Hexapoda</taxon>
        <taxon>Insecta</taxon>
        <taxon>Pterygota</taxon>
        <taxon>Neoptera</taxon>
        <taxon>Paraneoptera</taxon>
        <taxon>Hemiptera</taxon>
        <taxon>Sternorrhyncha</taxon>
        <taxon>Aphidomorpha</taxon>
        <taxon>Aphidoidea</taxon>
        <taxon>Aphididae</taxon>
        <taxon>Aphidini</taxon>
        <taxon>Aphis</taxon>
        <taxon>Aphis</taxon>
    </lineage>
</organism>
<dbReference type="InterPro" id="IPR018289">
    <property type="entry name" value="MULE_transposase_dom"/>
</dbReference>
<evidence type="ECO:0000313" key="6">
    <source>
        <dbReference type="EMBL" id="CAH1731896.1"/>
    </source>
</evidence>
<dbReference type="GO" id="GO:0004803">
    <property type="term" value="F:transposase activity"/>
    <property type="evidence" value="ECO:0007669"/>
    <property type="project" value="InterPro"/>
</dbReference>
<dbReference type="Proteomes" id="UP001154329">
    <property type="component" value="Chromosome 3"/>
</dbReference>
<evidence type="ECO:0000256" key="1">
    <source>
        <dbReference type="ARBA" id="ARBA00022578"/>
    </source>
</evidence>
<dbReference type="AlphaFoldDB" id="A0A9P0NIQ1"/>
<dbReference type="InterPro" id="IPR001207">
    <property type="entry name" value="Transposase_mutator"/>
</dbReference>
<dbReference type="EMBL" id="OU899036">
    <property type="protein sequence ID" value="CAH1731896.1"/>
    <property type="molecule type" value="Genomic_DNA"/>
</dbReference>
<accession>A0A9P0NIQ1</accession>
<evidence type="ECO:0000256" key="3">
    <source>
        <dbReference type="ARBA" id="ARBA00023172"/>
    </source>
</evidence>
<reference evidence="5" key="1">
    <citation type="submission" date="2022-02" db="EMBL/GenBank/DDBJ databases">
        <authorList>
            <person name="King R."/>
        </authorList>
    </citation>
    <scope>NUCLEOTIDE SEQUENCE</scope>
</reference>
<gene>
    <name evidence="5" type="ORF">APHIGO_LOCUS4057</name>
    <name evidence="6" type="ORF">APHIGO_LOCUS8521</name>
</gene>
<sequence>MVYAILTGKTEEIYVGLFKYVRNVLPLQYDKLTIITDFELGLINAIRLVFPESSHQGCYFHYCQSIVRHLRSKESGMYNLVKANPIAARIFRMVLALPYLPPNSNNNRIPSMLDGFNSIIMYIVQHTEIAEYFHDFMYQYVFGYWFVRMRPEAFTIFDKDIRTNNYLESYHAALLRFIKPHPKIWEFMGQIRFLENQYNLEFKQVSQNLNIRSCNSSRGRIRNTSEIKRFMQDLIEDDAPDRILTFLRRAGHQVNGYIAQQIGPYPDEQELLLHEANNSQIIIIN</sequence>
<feature type="domain" description="MULE transposase" evidence="4">
    <location>
        <begin position="1"/>
        <end position="64"/>
    </location>
</feature>
<dbReference type="EMBL" id="OU899035">
    <property type="protein sequence ID" value="CAH1720616.1"/>
    <property type="molecule type" value="Genomic_DNA"/>
</dbReference>
<reference evidence="5" key="2">
    <citation type="submission" date="2022-10" db="EMBL/GenBank/DDBJ databases">
        <authorList>
            <consortium name="ENA_rothamsted_submissions"/>
            <consortium name="culmorum"/>
            <person name="King R."/>
        </authorList>
    </citation>
    <scope>NUCLEOTIDE SEQUENCE</scope>
</reference>
<evidence type="ECO:0000313" key="5">
    <source>
        <dbReference type="EMBL" id="CAH1720616.1"/>
    </source>
</evidence>
<evidence type="ECO:0000259" key="4">
    <source>
        <dbReference type="Pfam" id="PF10551"/>
    </source>
</evidence>
<evidence type="ECO:0000313" key="7">
    <source>
        <dbReference type="Proteomes" id="UP001154329"/>
    </source>
</evidence>
<dbReference type="GO" id="GO:0003677">
    <property type="term" value="F:DNA binding"/>
    <property type="evidence" value="ECO:0007669"/>
    <property type="project" value="UniProtKB-KW"/>
</dbReference>
<dbReference type="PROSITE" id="PS01007">
    <property type="entry name" value="TRANSPOSASE_MUTATOR"/>
    <property type="match status" value="1"/>
</dbReference>
<name>A0A9P0NIQ1_APHGO</name>
<dbReference type="Pfam" id="PF10551">
    <property type="entry name" value="MULE"/>
    <property type="match status" value="1"/>
</dbReference>
<protein>
    <recommendedName>
        <fullName evidence="4">MULE transposase domain-containing protein</fullName>
    </recommendedName>
</protein>
<dbReference type="Proteomes" id="UP001154329">
    <property type="component" value="Chromosome 2"/>
</dbReference>
<evidence type="ECO:0000256" key="2">
    <source>
        <dbReference type="ARBA" id="ARBA00023125"/>
    </source>
</evidence>
<keyword evidence="7" id="KW-1185">Reference proteome</keyword>
<keyword evidence="1" id="KW-0815">Transposition</keyword>
<dbReference type="GO" id="GO:0006313">
    <property type="term" value="P:DNA transposition"/>
    <property type="evidence" value="ECO:0007669"/>
    <property type="project" value="InterPro"/>
</dbReference>
<keyword evidence="2" id="KW-0238">DNA-binding</keyword>